<organism evidence="1 2">
    <name type="scientific">Streblomastix strix</name>
    <dbReference type="NCBI Taxonomy" id="222440"/>
    <lineage>
        <taxon>Eukaryota</taxon>
        <taxon>Metamonada</taxon>
        <taxon>Preaxostyla</taxon>
        <taxon>Oxymonadida</taxon>
        <taxon>Streblomastigidae</taxon>
        <taxon>Streblomastix</taxon>
    </lineage>
</organism>
<sequence length="228" mass="26536">MQSEQDFNGIARAIISITDFDLKNKQQKQNEQSNSEQTTSLTDIVFSLESLLTQILMNSSCKNVIQIPKLLQSLTTFSRFKLGSHFIKDIDRRRLEVRSWSRYCLHWTQVYRNEQIQSDLANFGYGRVTSLLFSTAGGNGKEKFDEINDGLIYINYFLRQLHEDRNNYGQPFFQPLPLLIRNTEEQIEEEGANEEIEAQMNNDGYNGLIKIQANLDIAETLNRFIRKH</sequence>
<comment type="caution">
    <text evidence="1">The sequence shown here is derived from an EMBL/GenBank/DDBJ whole genome shotgun (WGS) entry which is preliminary data.</text>
</comment>
<accession>A0A5J4VRB2</accession>
<protein>
    <submittedName>
        <fullName evidence="1">Uncharacterized protein</fullName>
    </submittedName>
</protein>
<reference evidence="1 2" key="1">
    <citation type="submission" date="2019-03" db="EMBL/GenBank/DDBJ databases">
        <title>Single cell metagenomics reveals metabolic interactions within the superorganism composed of flagellate Streblomastix strix and complex community of Bacteroidetes bacteria on its surface.</title>
        <authorList>
            <person name="Treitli S.C."/>
            <person name="Kolisko M."/>
            <person name="Husnik F."/>
            <person name="Keeling P."/>
            <person name="Hampl V."/>
        </authorList>
    </citation>
    <scope>NUCLEOTIDE SEQUENCE [LARGE SCALE GENOMIC DNA]</scope>
    <source>
        <strain evidence="1">ST1C</strain>
    </source>
</reference>
<dbReference type="EMBL" id="SNRW01005504">
    <property type="protein sequence ID" value="KAA6384939.1"/>
    <property type="molecule type" value="Genomic_DNA"/>
</dbReference>
<proteinExistence type="predicted"/>
<dbReference type="AlphaFoldDB" id="A0A5J4VRB2"/>
<evidence type="ECO:0000313" key="1">
    <source>
        <dbReference type="EMBL" id="KAA6384939.1"/>
    </source>
</evidence>
<dbReference type="Proteomes" id="UP000324800">
    <property type="component" value="Unassembled WGS sequence"/>
</dbReference>
<evidence type="ECO:0000313" key="2">
    <source>
        <dbReference type="Proteomes" id="UP000324800"/>
    </source>
</evidence>
<name>A0A5J4VRB2_9EUKA</name>
<gene>
    <name evidence="1" type="ORF">EZS28_019532</name>
</gene>